<evidence type="ECO:0000313" key="2">
    <source>
        <dbReference type="EMBL" id="KAF5379876.1"/>
    </source>
</evidence>
<accession>A0A8H5HAD4</accession>
<reference evidence="2 3" key="1">
    <citation type="journal article" date="2020" name="ISME J.">
        <title>Uncovering the hidden diversity of litter-decomposition mechanisms in mushroom-forming fungi.</title>
        <authorList>
            <person name="Floudas D."/>
            <person name="Bentzer J."/>
            <person name="Ahren D."/>
            <person name="Johansson T."/>
            <person name="Persson P."/>
            <person name="Tunlid A."/>
        </authorList>
    </citation>
    <scope>NUCLEOTIDE SEQUENCE [LARGE SCALE GENOMIC DNA]</scope>
    <source>
        <strain evidence="2 3">CBS 406.79</strain>
    </source>
</reference>
<keyword evidence="1" id="KW-1133">Transmembrane helix</keyword>
<comment type="caution">
    <text evidence="2">The sequence shown here is derived from an EMBL/GenBank/DDBJ whole genome shotgun (WGS) entry which is preliminary data.</text>
</comment>
<dbReference type="EMBL" id="JAACJN010000067">
    <property type="protein sequence ID" value="KAF5379876.1"/>
    <property type="molecule type" value="Genomic_DNA"/>
</dbReference>
<feature type="transmembrane region" description="Helical" evidence="1">
    <location>
        <begin position="37"/>
        <end position="61"/>
    </location>
</feature>
<evidence type="ECO:0000256" key="1">
    <source>
        <dbReference type="SAM" id="Phobius"/>
    </source>
</evidence>
<organism evidence="2 3">
    <name type="scientific">Collybiopsis confluens</name>
    <dbReference type="NCBI Taxonomy" id="2823264"/>
    <lineage>
        <taxon>Eukaryota</taxon>
        <taxon>Fungi</taxon>
        <taxon>Dikarya</taxon>
        <taxon>Basidiomycota</taxon>
        <taxon>Agaricomycotina</taxon>
        <taxon>Agaricomycetes</taxon>
        <taxon>Agaricomycetidae</taxon>
        <taxon>Agaricales</taxon>
        <taxon>Marasmiineae</taxon>
        <taxon>Omphalotaceae</taxon>
        <taxon>Collybiopsis</taxon>
    </lineage>
</organism>
<feature type="transmembrane region" description="Helical" evidence="1">
    <location>
        <begin position="73"/>
        <end position="100"/>
    </location>
</feature>
<dbReference type="AlphaFoldDB" id="A0A8H5HAD4"/>
<feature type="transmembrane region" description="Helical" evidence="1">
    <location>
        <begin position="249"/>
        <end position="272"/>
    </location>
</feature>
<feature type="transmembrane region" description="Helical" evidence="1">
    <location>
        <begin position="284"/>
        <end position="303"/>
    </location>
</feature>
<feature type="transmembrane region" description="Helical" evidence="1">
    <location>
        <begin position="120"/>
        <end position="140"/>
    </location>
</feature>
<gene>
    <name evidence="2" type="ORF">D9757_007229</name>
</gene>
<protein>
    <submittedName>
        <fullName evidence="2">Uncharacterized protein</fullName>
    </submittedName>
</protein>
<proteinExistence type="predicted"/>
<name>A0A8H5HAD4_9AGAR</name>
<feature type="transmembrane region" description="Helical" evidence="1">
    <location>
        <begin position="152"/>
        <end position="177"/>
    </location>
</feature>
<dbReference type="OrthoDB" id="3040370at2759"/>
<feature type="transmembrane region" description="Helical" evidence="1">
    <location>
        <begin position="204"/>
        <end position="228"/>
    </location>
</feature>
<keyword evidence="3" id="KW-1185">Reference proteome</keyword>
<dbReference type="Proteomes" id="UP000518752">
    <property type="component" value="Unassembled WGS sequence"/>
</dbReference>
<keyword evidence="1" id="KW-0472">Membrane</keyword>
<sequence>MYITESWVHRITISSLSSPHLLKYLSMDSGAIVDEGISIMVVYMLYGMYTLISFLSIYFLWHHPRAIWHPRKLLLSLISTMFIVHTGVMLEMSICFVNDLKDTFGKVNGRLNLQAQLVEAMLARINFFLSDVIVVWRAMSLSSHAPSYKSRYVLSACLFASFVVLSVDGGFTLTALLRQNAQERLFALSSIGTTPVEQLGLMRITLPIVLFVTNIIATGYIGLAWWSFRKATKDFSKHAQEVMNIGQTLLFMFESGFIYSIIWIIIIFDIVFTFPPKITIALDLIIPQITAIYPALIILLNAAQKSIYTQNKNKKGDGSCHPNHASASVPIQNQSVVGILTTQFQLDIINNTFTTDIMAVDEEIFRRTSIEKSPGLDESNSESV</sequence>
<evidence type="ECO:0000313" key="3">
    <source>
        <dbReference type="Proteomes" id="UP000518752"/>
    </source>
</evidence>
<keyword evidence="1" id="KW-0812">Transmembrane</keyword>